<sequence>METFAMGTAVSAERFERNVRVECHEIGAAGRIRLSSILRMEQETSEEHMTALGLSYEKMLGDGIAMLITENQVQVFRFPVSKEQLHIVTRPAGAVGVHFYREFLFYSGTKQLMQVRQVSVCVDCSTHRPLRPDALYQYHVFQKKPVPPEQRVKKIRVKPDLAVLGERPIRYSDLDMNRHLTNTIYGDIVEDFLPESFRDWKRVQINYQAESLLGDVLQISGEETVQEKEFVLAGQSGGTIRFSTAIQK</sequence>
<proteinExistence type="predicted"/>
<evidence type="ECO:0000313" key="3">
    <source>
        <dbReference type="EMBL" id="WOC32271.1"/>
    </source>
</evidence>
<name>A0AA97DB93_9FIRM</name>
<evidence type="ECO:0000259" key="2">
    <source>
        <dbReference type="Pfam" id="PF20791"/>
    </source>
</evidence>
<dbReference type="GO" id="GO:0006633">
    <property type="term" value="P:fatty acid biosynthetic process"/>
    <property type="evidence" value="ECO:0007669"/>
    <property type="project" value="InterPro"/>
</dbReference>
<organism evidence="3 4">
    <name type="scientific">Caproicibacterium argilliputei</name>
    <dbReference type="NCBI Taxonomy" id="3030016"/>
    <lineage>
        <taxon>Bacteria</taxon>
        <taxon>Bacillati</taxon>
        <taxon>Bacillota</taxon>
        <taxon>Clostridia</taxon>
        <taxon>Eubacteriales</taxon>
        <taxon>Oscillospiraceae</taxon>
        <taxon>Caproicibacterium</taxon>
    </lineage>
</organism>
<feature type="domain" description="Acyl-ACP thioesterase N-terminal hotdog" evidence="1">
    <location>
        <begin position="14"/>
        <end position="130"/>
    </location>
</feature>
<evidence type="ECO:0000259" key="1">
    <source>
        <dbReference type="Pfam" id="PF01643"/>
    </source>
</evidence>
<dbReference type="EMBL" id="CP135996">
    <property type="protein sequence ID" value="WOC32271.1"/>
    <property type="molecule type" value="Genomic_DNA"/>
</dbReference>
<dbReference type="InterPro" id="IPR029069">
    <property type="entry name" value="HotDog_dom_sf"/>
</dbReference>
<dbReference type="KEGG" id="carl:PXC00_14015"/>
<gene>
    <name evidence="3" type="ORF">PXC00_14015</name>
</gene>
<dbReference type="GO" id="GO:0016790">
    <property type="term" value="F:thiolester hydrolase activity"/>
    <property type="evidence" value="ECO:0007669"/>
    <property type="project" value="InterPro"/>
</dbReference>
<dbReference type="Proteomes" id="UP001300604">
    <property type="component" value="Chromosome"/>
</dbReference>
<dbReference type="Pfam" id="PF01643">
    <property type="entry name" value="Acyl-ACP_TE"/>
    <property type="match status" value="1"/>
</dbReference>
<keyword evidence="4" id="KW-1185">Reference proteome</keyword>
<dbReference type="RefSeq" id="WP_275845914.1">
    <property type="nucleotide sequence ID" value="NZ_CP135996.1"/>
</dbReference>
<protein>
    <submittedName>
        <fullName evidence="3">Thioesterase</fullName>
    </submittedName>
</protein>
<dbReference type="InterPro" id="IPR002864">
    <property type="entry name" value="Acyl-ACP_thioesterase_NHD"/>
</dbReference>
<dbReference type="Gene3D" id="3.10.129.10">
    <property type="entry name" value="Hotdog Thioesterase"/>
    <property type="match status" value="1"/>
</dbReference>
<feature type="domain" description="Acyl-ACP thioesterase-like C-terminal" evidence="2">
    <location>
        <begin position="168"/>
        <end position="230"/>
    </location>
</feature>
<dbReference type="SUPFAM" id="SSF54637">
    <property type="entry name" value="Thioesterase/thiol ester dehydrase-isomerase"/>
    <property type="match status" value="2"/>
</dbReference>
<dbReference type="InterPro" id="IPR049427">
    <property type="entry name" value="Acyl-ACP_TE_C"/>
</dbReference>
<accession>A0AA97DB93</accession>
<dbReference type="CDD" id="cd00586">
    <property type="entry name" value="4HBT"/>
    <property type="match status" value="1"/>
</dbReference>
<reference evidence="3" key="2">
    <citation type="submission" date="2024-06" db="EMBL/GenBank/DDBJ databases">
        <title>Caproicibacterium argilliputei sp. nov, a novel caproic acid producing anaerobic bacterium isolated from pit mud.</title>
        <authorList>
            <person name="Xia S."/>
        </authorList>
    </citation>
    <scope>NUCLEOTIDE SEQUENCE</scope>
    <source>
        <strain evidence="3">ZCY20-5</strain>
    </source>
</reference>
<reference evidence="3" key="1">
    <citation type="submission" date="2023-09" db="EMBL/GenBank/DDBJ databases">
        <authorList>
            <person name="Zeng C."/>
        </authorList>
    </citation>
    <scope>NUCLEOTIDE SEQUENCE</scope>
    <source>
        <strain evidence="3">ZCY20-5</strain>
    </source>
</reference>
<dbReference type="AlphaFoldDB" id="A0AA97DB93"/>
<dbReference type="Pfam" id="PF20791">
    <property type="entry name" value="Acyl-ACP_TE_C"/>
    <property type="match status" value="1"/>
</dbReference>
<evidence type="ECO:0000313" key="4">
    <source>
        <dbReference type="Proteomes" id="UP001300604"/>
    </source>
</evidence>